<feature type="domain" description="Calpain catalytic" evidence="7">
    <location>
        <begin position="45"/>
        <end position="314"/>
    </location>
</feature>
<dbReference type="PROSITE" id="PS50203">
    <property type="entry name" value="CALPAIN_CAT"/>
    <property type="match status" value="1"/>
</dbReference>
<dbReference type="InterPro" id="IPR022682">
    <property type="entry name" value="Calpain_domain_III"/>
</dbReference>
<evidence type="ECO:0000256" key="6">
    <source>
        <dbReference type="SAM" id="MobiDB-lite"/>
    </source>
</evidence>
<dbReference type="GO" id="GO:0004198">
    <property type="term" value="F:calcium-dependent cysteine-type endopeptidase activity"/>
    <property type="evidence" value="ECO:0007669"/>
    <property type="project" value="InterPro"/>
</dbReference>
<evidence type="ECO:0000256" key="5">
    <source>
        <dbReference type="PROSITE-ProRule" id="PRU00239"/>
    </source>
</evidence>
<feature type="compositionally biased region" description="Gly residues" evidence="6">
    <location>
        <begin position="577"/>
        <end position="586"/>
    </location>
</feature>
<organism evidence="8 9">
    <name type="scientific">Chrysochromulina tobinii</name>
    <dbReference type="NCBI Taxonomy" id="1460289"/>
    <lineage>
        <taxon>Eukaryota</taxon>
        <taxon>Haptista</taxon>
        <taxon>Haptophyta</taxon>
        <taxon>Prymnesiophyceae</taxon>
        <taxon>Prymnesiales</taxon>
        <taxon>Chrysochromulinaceae</taxon>
        <taxon>Chrysochromulina</taxon>
    </lineage>
</organism>
<dbReference type="InterPro" id="IPR001300">
    <property type="entry name" value="Peptidase_C2_calpain_cat"/>
</dbReference>
<evidence type="ECO:0000256" key="1">
    <source>
        <dbReference type="ARBA" id="ARBA00007623"/>
    </source>
</evidence>
<evidence type="ECO:0000313" key="8">
    <source>
        <dbReference type="EMBL" id="KOO21611.1"/>
    </source>
</evidence>
<evidence type="ECO:0000259" key="7">
    <source>
        <dbReference type="PROSITE" id="PS50203"/>
    </source>
</evidence>
<feature type="compositionally biased region" description="Basic and acidic residues" evidence="6">
    <location>
        <begin position="554"/>
        <end position="572"/>
    </location>
</feature>
<keyword evidence="3" id="KW-0378">Hydrolase</keyword>
<keyword evidence="2 8" id="KW-0645">Protease</keyword>
<evidence type="ECO:0000256" key="3">
    <source>
        <dbReference type="ARBA" id="ARBA00022801"/>
    </source>
</evidence>
<dbReference type="OrthoDB" id="424753at2759"/>
<proteinExistence type="inferred from homology"/>
<feature type="region of interest" description="Disordered" evidence="6">
    <location>
        <begin position="502"/>
        <end position="593"/>
    </location>
</feature>
<gene>
    <name evidence="8" type="ORF">Ctob_005983</name>
</gene>
<dbReference type="EMBL" id="JWZX01003348">
    <property type="protein sequence ID" value="KOO21611.1"/>
    <property type="molecule type" value="Genomic_DNA"/>
</dbReference>
<dbReference type="InterPro" id="IPR036213">
    <property type="entry name" value="Calpain_III_sf"/>
</dbReference>
<comment type="caution">
    <text evidence="5">Lacks conserved residue(s) required for the propagation of feature annotation.</text>
</comment>
<comment type="caution">
    <text evidence="8">The sequence shown here is derived from an EMBL/GenBank/DDBJ whole genome shotgun (WGS) entry which is preliminary data.</text>
</comment>
<dbReference type="Pfam" id="PF00648">
    <property type="entry name" value="Peptidase_C2"/>
    <property type="match status" value="1"/>
</dbReference>
<dbReference type="PRINTS" id="PR00704">
    <property type="entry name" value="CALPAIN"/>
</dbReference>
<dbReference type="Gene3D" id="2.60.120.380">
    <property type="match status" value="3"/>
</dbReference>
<protein>
    <submittedName>
        <fullName evidence="8">Calpain-type cysteine protease</fullName>
    </submittedName>
</protein>
<dbReference type="SUPFAM" id="SSF49758">
    <property type="entry name" value="Calpain large subunit, middle domain (domain III)"/>
    <property type="match status" value="3"/>
</dbReference>
<reference evidence="9" key="1">
    <citation type="journal article" date="2015" name="PLoS Genet.">
        <title>Genome Sequence and Transcriptome Analyses of Chrysochromulina tobin: Metabolic Tools for Enhanced Algal Fitness in the Prominent Order Prymnesiales (Haptophyceae).</title>
        <authorList>
            <person name="Hovde B.T."/>
            <person name="Deodato C.R."/>
            <person name="Hunsperger H.M."/>
            <person name="Ryken S.A."/>
            <person name="Yost W."/>
            <person name="Jha R.K."/>
            <person name="Patterson J."/>
            <person name="Monnat R.J. Jr."/>
            <person name="Barlow S.B."/>
            <person name="Starkenburg S.R."/>
            <person name="Cattolico R.A."/>
        </authorList>
    </citation>
    <scope>NUCLEOTIDE SEQUENCE</scope>
    <source>
        <strain evidence="9">CCMP291</strain>
    </source>
</reference>
<dbReference type="AlphaFoldDB" id="A0A0M0J4V1"/>
<evidence type="ECO:0000256" key="2">
    <source>
        <dbReference type="ARBA" id="ARBA00022670"/>
    </source>
</evidence>
<evidence type="ECO:0000256" key="4">
    <source>
        <dbReference type="ARBA" id="ARBA00022807"/>
    </source>
</evidence>
<dbReference type="InterPro" id="IPR022684">
    <property type="entry name" value="Calpain_cysteine_protease"/>
</dbReference>
<feature type="region of interest" description="Disordered" evidence="6">
    <location>
        <begin position="458"/>
        <end position="480"/>
    </location>
</feature>
<feature type="compositionally biased region" description="Gly residues" evidence="6">
    <location>
        <begin position="521"/>
        <end position="531"/>
    </location>
</feature>
<dbReference type="Pfam" id="PF01067">
    <property type="entry name" value="Calpain_III"/>
    <property type="match status" value="1"/>
</dbReference>
<dbReference type="PANTHER" id="PTHR10183">
    <property type="entry name" value="CALPAIN"/>
    <property type="match status" value="1"/>
</dbReference>
<dbReference type="GO" id="GO:0006508">
    <property type="term" value="P:proteolysis"/>
    <property type="evidence" value="ECO:0007669"/>
    <property type="project" value="UniProtKB-KW"/>
</dbReference>
<keyword evidence="4" id="KW-0788">Thiol protease</keyword>
<dbReference type="Proteomes" id="UP000037460">
    <property type="component" value="Unassembled WGS sequence"/>
</dbReference>
<name>A0A0M0J4V1_9EUKA</name>
<dbReference type="PANTHER" id="PTHR10183:SF379">
    <property type="entry name" value="CALPAIN-5"/>
    <property type="match status" value="1"/>
</dbReference>
<comment type="similarity">
    <text evidence="1">Belongs to the peptidase C2 family.</text>
</comment>
<dbReference type="SUPFAM" id="SSF54001">
    <property type="entry name" value="Cysteine proteinases"/>
    <property type="match status" value="1"/>
</dbReference>
<evidence type="ECO:0000313" key="9">
    <source>
        <dbReference type="Proteomes" id="UP000037460"/>
    </source>
</evidence>
<dbReference type="InterPro" id="IPR038765">
    <property type="entry name" value="Papain-like_cys_pep_sf"/>
</dbReference>
<keyword evidence="9" id="KW-1185">Reference proteome</keyword>
<accession>A0A0M0J4V1</accession>
<sequence length="902" mass="95848">MEESSAFLTATLRMPRLAVAETDALAETPSDELPDALRVEELGVVQWRTVVDALPGASLFGVSAEGVNLSFGGSHFDGGWLAGAMALLATRPELLVHLFALTDHLDRGILTLRIFKHGTWIPITIDAMLPCGPDGKVAFCSSAAADELWPALLTKAMGQAIWARHVALDEMPQAPAESQGAPSLEELGAELDRLWRQMSRTQRKRGLQGLLTLPGSSAAPLQPMMLYPILYCREPMPGLRLLCVRDPYVDAHGLNHTGSAAPFTHAWAPHSNEWQRFPAVAEELLPLSEGLSAFWIPMAEAAARFASVPTLTVAGHTTEAVVCEGAWREGNAGGPRTQPSWCINPMYWLTVSASASVSIELSQRDARLPDVRHASTSAANFSFGGGAVADVPFSLKQAQPAVAATLHGRFDESNSGGPRTCKTWHLNPQYWLTLRPPPTNAAMARVRVVVEAHAPATALAGPPVGANDENAAGTKRSKHQMTKIAPPLVGFSLFKGEFERGKFGKRGSGASRPATSSQQGGRRGQPQGSGGAKRNLPGQLMTVGGPEQLVEFGGLDRNHDGPVSKGEIDSNRTLRGQQGGGGGCGSQGASSTRAELASISEMHISERQPPVNVNVNGRPQSASASFSGSLMDQQGLLPAAGPQPLADGSTLDLNPIGSYNVAFGIPVRDTFDSRPVRRHAPTPTELVSSCVAEESVGGALLKLDPGVPYLLAVHTAKPGEQCEYTVSVFSDAVLSLSEIEPHTSRVLGGKWGKSSAGGSHIEGGAWSRNPQYSLMLAAPTTVDITLERPPKKWERMLKTDTLASLMGLYVLRGEHQHAPVRSPQAALAAMIHQANFCPMHELKCTLYLEPLPNGAPYILMPATFGEGMCGPFSLGVTTADGAPIEIALLDDEGGRHLRDARD</sequence>